<dbReference type="PANTHER" id="PTHR32305">
    <property type="match status" value="1"/>
</dbReference>
<evidence type="ECO:0000256" key="1">
    <source>
        <dbReference type="SAM" id="MobiDB-lite"/>
    </source>
</evidence>
<dbReference type="KEGG" id="xba:C7S18_16855"/>
<reference evidence="3 4" key="1">
    <citation type="submission" date="2018-03" db="EMBL/GenBank/DDBJ databases">
        <title>Ahniella affigens gen. nov., sp. nov., a gammaproteobacterium isolated from sandy soil near a stream.</title>
        <authorList>
            <person name="Ko Y."/>
            <person name="Kim J.-H."/>
        </authorList>
    </citation>
    <scope>NUCLEOTIDE SEQUENCE [LARGE SCALE GENOMIC DNA]</scope>
    <source>
        <strain evidence="3 4">D13</strain>
    </source>
</reference>
<accession>A0A2P1PV63</accession>
<dbReference type="Pfam" id="PF03527">
    <property type="entry name" value="RHS"/>
    <property type="match status" value="1"/>
</dbReference>
<dbReference type="Proteomes" id="UP000241074">
    <property type="component" value="Chromosome"/>
</dbReference>
<dbReference type="InterPro" id="IPR001826">
    <property type="entry name" value="RHS"/>
</dbReference>
<proteinExistence type="predicted"/>
<dbReference type="InterPro" id="IPR022385">
    <property type="entry name" value="Rhs_assc_core"/>
</dbReference>
<dbReference type="InterPro" id="IPR050708">
    <property type="entry name" value="T6SS_VgrG/RHS"/>
</dbReference>
<reference evidence="3 4" key="2">
    <citation type="submission" date="2018-03" db="EMBL/GenBank/DDBJ databases">
        <authorList>
            <person name="Keele B.F."/>
        </authorList>
    </citation>
    <scope>NUCLEOTIDE SEQUENCE [LARGE SCALE GENOMIC DNA]</scope>
    <source>
        <strain evidence="3 4">D13</strain>
    </source>
</reference>
<dbReference type="Gene3D" id="2.180.10.10">
    <property type="entry name" value="RHS repeat-associated core"/>
    <property type="match status" value="1"/>
</dbReference>
<gene>
    <name evidence="3" type="ORF">C7S18_16855</name>
</gene>
<dbReference type="NCBIfam" id="TIGR03696">
    <property type="entry name" value="Rhs_assc_core"/>
    <property type="match status" value="1"/>
</dbReference>
<evidence type="ECO:0000313" key="4">
    <source>
        <dbReference type="Proteomes" id="UP000241074"/>
    </source>
</evidence>
<name>A0A2P1PV63_9GAMM</name>
<protein>
    <recommendedName>
        <fullName evidence="2">RHS protein conserved region domain-containing protein</fullName>
    </recommendedName>
</protein>
<feature type="domain" description="RHS protein conserved region" evidence="2">
    <location>
        <begin position="184"/>
        <end position="220"/>
    </location>
</feature>
<sequence length="689" mass="74101">MDRVGNRLTEVVTNTQTNQALNSKIYTYSPRDQLETVTDSVTQLRVVYGYDLNGNRTQRTVTRGPGNTLVSRTFYRFDARDRLIKAEPEAPNLTNIPTVEFVYDAEDRKIARIETPWLNGNPVQANAQATVSLYDGQTLLHEAKPGSGGTSNSQGLIITDTYRNSAKLDRHVSFGPNGTDTPTIRFYQLDALGTPLILTDASGQAIVSNTVDAWGNTIQQTAQGQSTAPINSGNQSQDPNQTGQAALLKNDNQTIGFTGYQKDEDLGLYYAGARFYDPLIGGFGAMDPWTGDTGRPITLNKYLYANGNPVVFVDPDGRKGCDSVACTLLQSRNQLSDPSEIKQVDALIERNMLENAGKADAIQHFATESFTATLELGAEVHSAQVKYQTLGLVDTGGDAKLEDRSYAMHRFLANHPIDAIGENIGRRMAQASIAQAEGDYRTATRIRMGVELDVVSGATGAASLIRGGAVGIARITAAATEEVGSMASSLRSIGAVENEMMPPYMPKSGDFPEVGTSAKLSGTGDSQSGLAATVVEPTSSPDGGDYVYVYRGTNRGTEIQVFDETGHLMSDAAIRSLLENGGDIDDAYATAQALHQQWIEAMGSDRAYIEAHSSKGTELQREYGIPRTLMSVTTDPQVAATYAKDGNVFGGLVPRSELLKQTLEGAGESEYVIIGGTNRLSRVKLPGQL</sequence>
<dbReference type="EMBL" id="CP027860">
    <property type="protein sequence ID" value="AVP98755.1"/>
    <property type="molecule type" value="Genomic_DNA"/>
</dbReference>
<dbReference type="PANTHER" id="PTHR32305:SF15">
    <property type="entry name" value="PROTEIN RHSA-RELATED"/>
    <property type="match status" value="1"/>
</dbReference>
<evidence type="ECO:0000259" key="2">
    <source>
        <dbReference type="Pfam" id="PF03527"/>
    </source>
</evidence>
<evidence type="ECO:0000313" key="3">
    <source>
        <dbReference type="EMBL" id="AVP98755.1"/>
    </source>
</evidence>
<dbReference type="AlphaFoldDB" id="A0A2P1PV63"/>
<keyword evidence="4" id="KW-1185">Reference proteome</keyword>
<feature type="region of interest" description="Disordered" evidence="1">
    <location>
        <begin position="222"/>
        <end position="242"/>
    </location>
</feature>
<organism evidence="3 4">
    <name type="scientific">Ahniella affigens</name>
    <dbReference type="NCBI Taxonomy" id="2021234"/>
    <lineage>
        <taxon>Bacteria</taxon>
        <taxon>Pseudomonadati</taxon>
        <taxon>Pseudomonadota</taxon>
        <taxon>Gammaproteobacteria</taxon>
        <taxon>Lysobacterales</taxon>
        <taxon>Rhodanobacteraceae</taxon>
        <taxon>Ahniella</taxon>
    </lineage>
</organism>